<protein>
    <submittedName>
        <fullName evidence="2">Uncharacterized protein</fullName>
    </submittedName>
</protein>
<evidence type="ECO:0000313" key="3">
    <source>
        <dbReference type="Proteomes" id="UP000037891"/>
    </source>
</evidence>
<dbReference type="Proteomes" id="UP000037891">
    <property type="component" value="Unassembled WGS sequence"/>
</dbReference>
<dbReference type="AlphaFoldDB" id="A0A0N0X9H1"/>
<feature type="transmembrane region" description="Helical" evidence="1">
    <location>
        <begin position="21"/>
        <end position="41"/>
    </location>
</feature>
<dbReference type="RefSeq" id="WP_259469606.1">
    <property type="nucleotide sequence ID" value="NZ_LGLN01000078.1"/>
</dbReference>
<organism evidence="2 3">
    <name type="scientific">Pseudomonas syringae pv. cilantro</name>
    <dbReference type="NCBI Taxonomy" id="81035"/>
    <lineage>
        <taxon>Bacteria</taxon>
        <taxon>Pseudomonadati</taxon>
        <taxon>Pseudomonadota</taxon>
        <taxon>Gammaproteobacteria</taxon>
        <taxon>Pseudomonadales</taxon>
        <taxon>Pseudomonadaceae</taxon>
        <taxon>Pseudomonas</taxon>
        <taxon>Pseudomonas syringae</taxon>
    </lineage>
</organism>
<reference evidence="2 3" key="2">
    <citation type="submission" date="2015-10" db="EMBL/GenBank/DDBJ databases">
        <title>Comparative genomics and high-throughput reverse genetic screens identify a new phytobacterial MAMP and an Arabidopsis receptor required for immune elicitation.</title>
        <authorList>
            <person name="Mott G.A."/>
            <person name="Thakur S."/>
            <person name="Wang P.W."/>
            <person name="Desveaux D."/>
            <person name="Guttman D.S."/>
        </authorList>
    </citation>
    <scope>NUCLEOTIDE SEQUENCE [LARGE SCALE GENOMIC DNA]</scope>
    <source>
        <strain evidence="2 3">0788_9</strain>
    </source>
</reference>
<evidence type="ECO:0000313" key="2">
    <source>
        <dbReference type="EMBL" id="KPC25496.1"/>
    </source>
</evidence>
<keyword evidence="1" id="KW-0812">Transmembrane</keyword>
<gene>
    <name evidence="2" type="ORF">ABJ99_2592</name>
</gene>
<evidence type="ECO:0000256" key="1">
    <source>
        <dbReference type="SAM" id="Phobius"/>
    </source>
</evidence>
<name>A0A0N0X9H1_PSESX</name>
<accession>A0A0N0X9H1</accession>
<keyword evidence="1" id="KW-1133">Transmembrane helix</keyword>
<dbReference type="PATRIC" id="fig|81035.3.peg.2777"/>
<sequence>MKSSQSSSIPASVLAQSAWKRVLFSLAVLALLWAAIGWSVAIP</sequence>
<reference evidence="2 3" key="1">
    <citation type="submission" date="2015-07" db="EMBL/GenBank/DDBJ databases">
        <authorList>
            <person name="Noorani M."/>
        </authorList>
    </citation>
    <scope>NUCLEOTIDE SEQUENCE [LARGE SCALE GENOMIC DNA]</scope>
    <source>
        <strain evidence="2 3">0788_9</strain>
    </source>
</reference>
<comment type="caution">
    <text evidence="2">The sequence shown here is derived from an EMBL/GenBank/DDBJ whole genome shotgun (WGS) entry which is preliminary data.</text>
</comment>
<dbReference type="EMBL" id="LGLN01000078">
    <property type="protein sequence ID" value="KPC25496.1"/>
    <property type="molecule type" value="Genomic_DNA"/>
</dbReference>
<keyword evidence="1" id="KW-0472">Membrane</keyword>
<proteinExistence type="predicted"/>